<dbReference type="SUPFAM" id="SSF51905">
    <property type="entry name" value="FAD/NAD(P)-binding domain"/>
    <property type="match status" value="1"/>
</dbReference>
<feature type="domain" description="External alternative NADH-ubiquinone oxidoreductase-like C-terminal" evidence="7">
    <location>
        <begin position="408"/>
        <end position="467"/>
    </location>
</feature>
<dbReference type="Gene3D" id="3.50.50.100">
    <property type="match status" value="1"/>
</dbReference>
<gene>
    <name evidence="8" type="ORF">EDS130_LOCUS11288</name>
</gene>
<evidence type="ECO:0000256" key="2">
    <source>
        <dbReference type="ARBA" id="ARBA00022630"/>
    </source>
</evidence>
<accession>A0A814BUB3</accession>
<dbReference type="Pfam" id="PF07992">
    <property type="entry name" value="Pyr_redox_2"/>
    <property type="match status" value="1"/>
</dbReference>
<dbReference type="EMBL" id="CAJNOJ010000041">
    <property type="protein sequence ID" value="CAF0930932.1"/>
    <property type="molecule type" value="Genomic_DNA"/>
</dbReference>
<dbReference type="OrthoDB" id="3244603at2759"/>
<evidence type="ECO:0000313" key="9">
    <source>
        <dbReference type="Proteomes" id="UP000663852"/>
    </source>
</evidence>
<dbReference type="PRINTS" id="PR00368">
    <property type="entry name" value="FADPNR"/>
</dbReference>
<dbReference type="GO" id="GO:0005739">
    <property type="term" value="C:mitochondrion"/>
    <property type="evidence" value="ECO:0007669"/>
    <property type="project" value="UniProtKB-ARBA"/>
</dbReference>
<evidence type="ECO:0000256" key="1">
    <source>
        <dbReference type="ARBA" id="ARBA00005272"/>
    </source>
</evidence>
<keyword evidence="3" id="KW-0274">FAD</keyword>
<comment type="similarity">
    <text evidence="1">Belongs to the NADH dehydrogenase family.</text>
</comment>
<dbReference type="AlphaFoldDB" id="A0A814BUB3"/>
<evidence type="ECO:0000313" key="8">
    <source>
        <dbReference type="EMBL" id="CAF0930932.1"/>
    </source>
</evidence>
<dbReference type="Proteomes" id="UP000663852">
    <property type="component" value="Unassembled WGS sequence"/>
</dbReference>
<dbReference type="InterPro" id="IPR036188">
    <property type="entry name" value="FAD/NAD-bd_sf"/>
</dbReference>
<dbReference type="InterPro" id="IPR054585">
    <property type="entry name" value="NDH2-like_C"/>
</dbReference>
<keyword evidence="4" id="KW-0560">Oxidoreductase</keyword>
<organism evidence="8 9">
    <name type="scientific">Adineta ricciae</name>
    <name type="common">Rotifer</name>
    <dbReference type="NCBI Taxonomy" id="249248"/>
    <lineage>
        <taxon>Eukaryota</taxon>
        <taxon>Metazoa</taxon>
        <taxon>Spiralia</taxon>
        <taxon>Gnathifera</taxon>
        <taxon>Rotifera</taxon>
        <taxon>Eurotatoria</taxon>
        <taxon>Bdelloidea</taxon>
        <taxon>Adinetida</taxon>
        <taxon>Adinetidae</taxon>
        <taxon>Adineta</taxon>
    </lineage>
</organism>
<dbReference type="GO" id="GO:0003954">
    <property type="term" value="F:NADH dehydrogenase activity"/>
    <property type="evidence" value="ECO:0007669"/>
    <property type="project" value="InterPro"/>
</dbReference>
<protein>
    <recommendedName>
        <fullName evidence="10">FAD/NAD(P)-binding domain-containing protein</fullName>
    </recommendedName>
</protein>
<keyword evidence="5" id="KW-0520">NAD</keyword>
<evidence type="ECO:0000259" key="6">
    <source>
        <dbReference type="Pfam" id="PF07992"/>
    </source>
</evidence>
<keyword evidence="2" id="KW-0285">Flavoprotein</keyword>
<sequence length="471" mass="53836">MALSAICQHLLTIFFSSNLFFHPTRTVTKVHKYTKEKHVSSSAINIMLMFRSLPRYSSISTRLIHSVRRQENLGKKKVIVLGAGWGGFQFVRYLNRIGTLEFRCIIEPVRTLSNLHYYQAHCDEIDSQKHQIHCRDFFNNSKEFTLDYDYLVCCHGAKSNTFHVPGVEQHAFFLKQLSDARAIRNRLMELFERASNRFISDEERKALTTFVIVGGGPTSIEFSGELHDFIVEDVAKWFPDVKTHVIVVESTDHILGTFDSKLTDYAMNILKSRSEITLKTNTHVKRVGENEVLLSNGEIIPCGITVWSTGLSPNELTSTLPFSKEKRSGRVYTNDYLQVLQDGQIPVNNIFALGDCATPVNRAIPATAQAAVQQAKYLAKRFNQKEFYSKNSNEISNENYAAFNFNNLGMLAYLGGYGGLADLKQTKRAGFLSWLLWRSVYMTRLVSFKNRLLVAMFWFKSFVFGRDISRF</sequence>
<evidence type="ECO:0000256" key="4">
    <source>
        <dbReference type="ARBA" id="ARBA00023002"/>
    </source>
</evidence>
<feature type="domain" description="FAD/NAD(P)-binding" evidence="6">
    <location>
        <begin position="118"/>
        <end position="375"/>
    </location>
</feature>
<dbReference type="PANTHER" id="PTHR43706:SF13">
    <property type="entry name" value="NADH DEHYDROGENASE-RELATED"/>
    <property type="match status" value="1"/>
</dbReference>
<proteinExistence type="inferred from homology"/>
<dbReference type="PANTHER" id="PTHR43706">
    <property type="entry name" value="NADH DEHYDROGENASE"/>
    <property type="match status" value="1"/>
</dbReference>
<evidence type="ECO:0000259" key="7">
    <source>
        <dbReference type="Pfam" id="PF22366"/>
    </source>
</evidence>
<dbReference type="Pfam" id="PF22366">
    <property type="entry name" value="NDH2_C"/>
    <property type="match status" value="1"/>
</dbReference>
<comment type="caution">
    <text evidence="8">The sequence shown here is derived from an EMBL/GenBank/DDBJ whole genome shotgun (WGS) entry which is preliminary data.</text>
</comment>
<evidence type="ECO:0008006" key="10">
    <source>
        <dbReference type="Google" id="ProtNLM"/>
    </source>
</evidence>
<dbReference type="InterPro" id="IPR023753">
    <property type="entry name" value="FAD/NAD-binding_dom"/>
</dbReference>
<evidence type="ECO:0000256" key="3">
    <source>
        <dbReference type="ARBA" id="ARBA00022827"/>
    </source>
</evidence>
<evidence type="ECO:0000256" key="5">
    <source>
        <dbReference type="ARBA" id="ARBA00023027"/>
    </source>
</evidence>
<dbReference type="InterPro" id="IPR045024">
    <property type="entry name" value="NDH-2"/>
</dbReference>
<reference evidence="8" key="1">
    <citation type="submission" date="2021-02" db="EMBL/GenBank/DDBJ databases">
        <authorList>
            <person name="Nowell W R."/>
        </authorList>
    </citation>
    <scope>NUCLEOTIDE SEQUENCE</scope>
</reference>
<name>A0A814BUB3_ADIRI</name>